<proteinExistence type="predicted"/>
<evidence type="ECO:0000313" key="3">
    <source>
        <dbReference type="Proteomes" id="UP000053660"/>
    </source>
</evidence>
<dbReference type="AlphaFoldDB" id="A0A0B1SH47"/>
<evidence type="ECO:0000256" key="1">
    <source>
        <dbReference type="SAM" id="SignalP"/>
    </source>
</evidence>
<keyword evidence="1" id="KW-0732">Signal</keyword>
<feature type="chain" id="PRO_5002060959" evidence="1">
    <location>
        <begin position="22"/>
        <end position="49"/>
    </location>
</feature>
<organism evidence="2 3">
    <name type="scientific">Oesophagostomum dentatum</name>
    <name type="common">Nodular worm</name>
    <dbReference type="NCBI Taxonomy" id="61180"/>
    <lineage>
        <taxon>Eukaryota</taxon>
        <taxon>Metazoa</taxon>
        <taxon>Ecdysozoa</taxon>
        <taxon>Nematoda</taxon>
        <taxon>Chromadorea</taxon>
        <taxon>Rhabditida</taxon>
        <taxon>Rhabditina</taxon>
        <taxon>Rhabditomorpha</taxon>
        <taxon>Strongyloidea</taxon>
        <taxon>Strongylidae</taxon>
        <taxon>Oesophagostomum</taxon>
    </lineage>
</organism>
<name>A0A0B1SH47_OESDE</name>
<protein>
    <submittedName>
        <fullName evidence="2">Uncharacterized protein</fullName>
    </submittedName>
</protein>
<keyword evidence="3" id="KW-1185">Reference proteome</keyword>
<feature type="signal peptide" evidence="1">
    <location>
        <begin position="1"/>
        <end position="21"/>
    </location>
</feature>
<accession>A0A0B1SH47</accession>
<evidence type="ECO:0000313" key="2">
    <source>
        <dbReference type="EMBL" id="KHJ84623.1"/>
    </source>
</evidence>
<dbReference type="EMBL" id="KN567519">
    <property type="protein sequence ID" value="KHJ84623.1"/>
    <property type="molecule type" value="Genomic_DNA"/>
</dbReference>
<dbReference type="Proteomes" id="UP000053660">
    <property type="component" value="Unassembled WGS sequence"/>
</dbReference>
<gene>
    <name evidence="2" type="ORF">OESDEN_15661</name>
</gene>
<sequence length="49" mass="5463">MLSIKVLLFTVLLLQVEKLSACSVGVLQLKLPLLSSRKQGLEQRLERAV</sequence>
<reference evidence="2 3" key="1">
    <citation type="submission" date="2014-03" db="EMBL/GenBank/DDBJ databases">
        <title>Draft genome of the hookworm Oesophagostomum dentatum.</title>
        <authorList>
            <person name="Mitreva M."/>
        </authorList>
    </citation>
    <scope>NUCLEOTIDE SEQUENCE [LARGE SCALE GENOMIC DNA]</scope>
    <source>
        <strain evidence="2 3">OD-Hann</strain>
    </source>
</reference>